<organism evidence="1 2">
    <name type="scientific">Christiangramia salexigens</name>
    <dbReference type="NCBI Taxonomy" id="1913577"/>
    <lineage>
        <taxon>Bacteria</taxon>
        <taxon>Pseudomonadati</taxon>
        <taxon>Bacteroidota</taxon>
        <taxon>Flavobacteriia</taxon>
        <taxon>Flavobacteriales</taxon>
        <taxon>Flavobacteriaceae</taxon>
        <taxon>Christiangramia</taxon>
    </lineage>
</organism>
<dbReference type="STRING" id="1913577.LPB144_09955"/>
<dbReference type="Proteomes" id="UP000182510">
    <property type="component" value="Chromosome"/>
</dbReference>
<keyword evidence="2" id="KW-1185">Reference proteome</keyword>
<reference evidence="1 2" key="1">
    <citation type="submission" date="2016-11" db="EMBL/GenBank/DDBJ databases">
        <title>Gramella sp. LPB0144 isolated from marine environment.</title>
        <authorList>
            <person name="Kim E."/>
            <person name="Yi H."/>
        </authorList>
    </citation>
    <scope>NUCLEOTIDE SEQUENCE [LARGE SCALE GENOMIC DNA]</scope>
    <source>
        <strain evidence="1 2">LPB0144</strain>
    </source>
</reference>
<name>A0A1L3J6F0_9FLAO</name>
<protein>
    <submittedName>
        <fullName evidence="1">Uncharacterized protein</fullName>
    </submittedName>
</protein>
<evidence type="ECO:0000313" key="1">
    <source>
        <dbReference type="EMBL" id="APG60705.1"/>
    </source>
</evidence>
<dbReference type="EMBL" id="CP018153">
    <property type="protein sequence ID" value="APG60705.1"/>
    <property type="molecule type" value="Genomic_DNA"/>
</dbReference>
<gene>
    <name evidence="1" type="ORF">LPB144_09955</name>
</gene>
<sequence length="83" mass="9734">MFLFTPTIVALIDRNVDISVAYNVNEEESSSKNQISFEYTLEKNDSNYESIHFLQIRKLDGHYYKENKYNVFLQINSPPPKIA</sequence>
<proteinExistence type="predicted"/>
<dbReference type="KEGG" id="grl:LPB144_09955"/>
<accession>A0A1L3J6F0</accession>
<dbReference type="AlphaFoldDB" id="A0A1L3J6F0"/>
<evidence type="ECO:0000313" key="2">
    <source>
        <dbReference type="Proteomes" id="UP000182510"/>
    </source>
</evidence>